<reference evidence="18 19" key="1">
    <citation type="submission" date="2014-12" db="EMBL/GenBank/DDBJ databases">
        <title>Frankia sp. BMG5.1 draft genome.</title>
        <authorList>
            <person name="Gtari M."/>
            <person name="Ghodhbane-Gtari F."/>
            <person name="Nouioui I."/>
            <person name="Ktari A."/>
            <person name="Hezbri K."/>
            <person name="Mimouni W."/>
            <person name="Sbissi I."/>
            <person name="Ayari A."/>
            <person name="Yamanaka T."/>
            <person name="Normand P."/>
            <person name="Tisa L.S."/>
            <person name="Boudabous A."/>
        </authorList>
    </citation>
    <scope>NUCLEOTIDE SEQUENCE [LARGE SCALE GENOMIC DNA]</scope>
    <source>
        <strain evidence="18 19">BMG5.1</strain>
    </source>
</reference>
<keyword evidence="19" id="KW-1185">Reference proteome</keyword>
<comment type="catalytic activity">
    <reaction evidence="12">
        <text>Couples ATP hydrolysis with the unwinding of duplex DNA by translocating in the 3'-5' direction.</text>
        <dbReference type="EC" id="5.6.2.4"/>
    </reaction>
</comment>
<dbReference type="Pfam" id="PF13361">
    <property type="entry name" value="UvrD_C"/>
    <property type="match status" value="2"/>
</dbReference>
<dbReference type="InterPro" id="IPR011604">
    <property type="entry name" value="PDDEXK-like_dom_sf"/>
</dbReference>
<keyword evidence="5 15" id="KW-0378">Hydrolase</keyword>
<evidence type="ECO:0000256" key="2">
    <source>
        <dbReference type="ARBA" id="ARBA00022722"/>
    </source>
</evidence>
<organism evidence="18 19">
    <name type="scientific">Protofrankia coriariae</name>
    <dbReference type="NCBI Taxonomy" id="1562887"/>
    <lineage>
        <taxon>Bacteria</taxon>
        <taxon>Bacillati</taxon>
        <taxon>Actinomycetota</taxon>
        <taxon>Actinomycetes</taxon>
        <taxon>Frankiales</taxon>
        <taxon>Frankiaceae</taxon>
        <taxon>Protofrankia</taxon>
    </lineage>
</organism>
<dbReference type="InterPro" id="IPR038726">
    <property type="entry name" value="PDDEXK_AddAB-type"/>
</dbReference>
<comment type="catalytic activity">
    <reaction evidence="14">
        <text>ATP + H2O = ADP + phosphate + H(+)</text>
        <dbReference type="Rhea" id="RHEA:13065"/>
        <dbReference type="ChEBI" id="CHEBI:15377"/>
        <dbReference type="ChEBI" id="CHEBI:15378"/>
        <dbReference type="ChEBI" id="CHEBI:30616"/>
        <dbReference type="ChEBI" id="CHEBI:43474"/>
        <dbReference type="ChEBI" id="CHEBI:456216"/>
        <dbReference type="EC" id="5.6.2.4"/>
    </reaction>
</comment>
<comment type="similarity">
    <text evidence="1">Belongs to the helicase family. UvrD subfamily.</text>
</comment>
<evidence type="ECO:0000256" key="8">
    <source>
        <dbReference type="ARBA" id="ARBA00022840"/>
    </source>
</evidence>
<dbReference type="PROSITE" id="PS51217">
    <property type="entry name" value="UVRD_HELICASE_CTER"/>
    <property type="match status" value="1"/>
</dbReference>
<evidence type="ECO:0000256" key="9">
    <source>
        <dbReference type="ARBA" id="ARBA00023125"/>
    </source>
</evidence>
<dbReference type="PANTHER" id="PTHR11070:SF2">
    <property type="entry name" value="ATP-DEPENDENT DNA HELICASE SRS2"/>
    <property type="match status" value="1"/>
</dbReference>
<dbReference type="InterPro" id="IPR000212">
    <property type="entry name" value="DNA_helicase_UvrD/REP"/>
</dbReference>
<keyword evidence="8 15" id="KW-0067">ATP-binding</keyword>
<evidence type="ECO:0000313" key="18">
    <source>
        <dbReference type="EMBL" id="KLL11337.1"/>
    </source>
</evidence>
<evidence type="ECO:0000313" key="19">
    <source>
        <dbReference type="Proteomes" id="UP000035425"/>
    </source>
</evidence>
<comment type="caution">
    <text evidence="18">The sequence shown here is derived from an EMBL/GenBank/DDBJ whole genome shotgun (WGS) entry which is preliminary data.</text>
</comment>
<sequence length="922" mass="103392">MDYTAAQRAAISTLDDPLLIIACAGSGKTQVISQRIVEILRRPGVRPENVVAFTFTEKAAAELKNRTLELIEHDLGPIHGLADMYIGTMHGFARSVLQTWVPETFKYAVLNEIQNRLLVDRNSNKCGLTTAKAMVKGTSRPLWRYKESGLFMQVVGILREDDIDQEKIPEDLDEALGMYRTVLHSLRYFDYTELLRTTVDMLESDPGDSMAGPLVRHVRDAVRYVVVDEYQDTNHIQERMIQGLCRFGANLCVVGDDDQTIYQWRGSAVRNIQTFTRRYPGVRSVTLDDNFRSSPAVVSLAQTVAETLVDDRLAKNMVASGHQEFDRGDLLAVEFSGADDEAVWICDRIAALRGTPFRDDRDEAPRGLSWSDMAVLFRSVAKDADPLVAELKRRDIPYVIKGLARLFDAPEIQACVTAFSYIIGESGADDVRDSWNAADIGLDAADLTAGLKVLDEAKNWQPGARWGSYTLQRTYLDFLEAVGLREDTVPSADGTVRGELVFYNLGKFSQAISDFEQIHFQSDPARKYEGFVRWLTHHAPGYYAESDADVGYATPDAVTIATVHQAKGMQWPAVFVPALRKNRFPSKRQGGINVFHVIPENAVPDAERYRGTEADEARLFYVAVTRAQKYLALSFSPGGSSMYARRSVFFDLATRNPNVLTAAPPVRTVARLEPRPRHELPDVTLSFSELKYLFECPYQFKLRFLYGFNPPIHEALGYGKSVHDVMAEIHKRAIDGDLASAAEVADLVDRHLNVPFAYPALREQLRDAARKAVSRYLAENRGILGQTLHSEQQVQVRVAPGITVDGRIDLIRRLDTNETSIVDFKSTERAQAEEVTRDQLHVYVLGYQELTGRRADLVEVLNLDERSRSTREVVDESLLGDIQNKIRNAGEALRANDLPRHRHWCKACATCDLAGICRDKPA</sequence>
<dbReference type="CDD" id="cd17932">
    <property type="entry name" value="DEXQc_UvrD"/>
    <property type="match status" value="1"/>
</dbReference>
<dbReference type="InterPro" id="IPR027417">
    <property type="entry name" value="P-loop_NTPase"/>
</dbReference>
<gene>
    <name evidence="18" type="ORF">FrCorBMG51_12080</name>
</gene>
<evidence type="ECO:0000256" key="4">
    <source>
        <dbReference type="ARBA" id="ARBA00022763"/>
    </source>
</evidence>
<proteinExistence type="inferred from homology"/>
<evidence type="ECO:0000256" key="14">
    <source>
        <dbReference type="ARBA" id="ARBA00048988"/>
    </source>
</evidence>
<dbReference type="InterPro" id="IPR014017">
    <property type="entry name" value="DNA_helicase_UvrD-like_C"/>
</dbReference>
<dbReference type="GO" id="GO:0004386">
    <property type="term" value="F:helicase activity"/>
    <property type="evidence" value="ECO:0007669"/>
    <property type="project" value="UniProtKB-KW"/>
</dbReference>
<dbReference type="SUPFAM" id="SSF52540">
    <property type="entry name" value="P-loop containing nucleoside triphosphate hydrolases"/>
    <property type="match status" value="1"/>
</dbReference>
<keyword evidence="3 15" id="KW-0547">Nucleotide-binding</keyword>
<dbReference type="Gene3D" id="3.40.50.300">
    <property type="entry name" value="P-loop containing nucleotide triphosphate hydrolases"/>
    <property type="match status" value="3"/>
</dbReference>
<evidence type="ECO:0000256" key="6">
    <source>
        <dbReference type="ARBA" id="ARBA00022806"/>
    </source>
</evidence>
<name>A0ABR5F3R6_9ACTN</name>
<evidence type="ECO:0000256" key="5">
    <source>
        <dbReference type="ARBA" id="ARBA00022801"/>
    </source>
</evidence>
<keyword evidence="6 15" id="KW-0347">Helicase</keyword>
<keyword evidence="11" id="KW-0413">Isomerase</keyword>
<evidence type="ECO:0000256" key="7">
    <source>
        <dbReference type="ARBA" id="ARBA00022839"/>
    </source>
</evidence>
<dbReference type="EC" id="5.6.2.4" evidence="13"/>
<evidence type="ECO:0000256" key="12">
    <source>
        <dbReference type="ARBA" id="ARBA00034617"/>
    </source>
</evidence>
<feature type="domain" description="UvrD-like helicase C-terminal" evidence="17">
    <location>
        <begin position="295"/>
        <end position="568"/>
    </location>
</feature>
<evidence type="ECO:0000256" key="13">
    <source>
        <dbReference type="ARBA" id="ARBA00034808"/>
    </source>
</evidence>
<dbReference type="PANTHER" id="PTHR11070">
    <property type="entry name" value="UVRD / RECB / PCRA DNA HELICASE FAMILY MEMBER"/>
    <property type="match status" value="1"/>
</dbReference>
<dbReference type="RefSeq" id="WP_047223160.1">
    <property type="nucleotide sequence ID" value="NZ_JWIO01000016.1"/>
</dbReference>
<dbReference type="Gene3D" id="1.10.10.160">
    <property type="match status" value="1"/>
</dbReference>
<evidence type="ECO:0000256" key="10">
    <source>
        <dbReference type="ARBA" id="ARBA00023204"/>
    </source>
</evidence>
<protein>
    <recommendedName>
        <fullName evidence="13">DNA 3'-5' helicase</fullName>
        <ecNumber evidence="13">5.6.2.4</ecNumber>
    </recommendedName>
</protein>
<dbReference type="Pfam" id="PF00580">
    <property type="entry name" value="UvrD-helicase"/>
    <property type="match status" value="1"/>
</dbReference>
<keyword evidence="10" id="KW-0234">DNA repair</keyword>
<dbReference type="Proteomes" id="UP000035425">
    <property type="component" value="Unassembled WGS sequence"/>
</dbReference>
<dbReference type="EMBL" id="JWIO01000016">
    <property type="protein sequence ID" value="KLL11337.1"/>
    <property type="molecule type" value="Genomic_DNA"/>
</dbReference>
<dbReference type="Gene3D" id="3.90.320.10">
    <property type="match status" value="1"/>
</dbReference>
<evidence type="ECO:0000256" key="11">
    <source>
        <dbReference type="ARBA" id="ARBA00023235"/>
    </source>
</evidence>
<keyword evidence="7" id="KW-0269">Exonuclease</keyword>
<evidence type="ECO:0000256" key="1">
    <source>
        <dbReference type="ARBA" id="ARBA00009922"/>
    </source>
</evidence>
<dbReference type="InterPro" id="IPR014016">
    <property type="entry name" value="UvrD-like_ATP-bd"/>
</dbReference>
<evidence type="ECO:0000256" key="15">
    <source>
        <dbReference type="PROSITE-ProRule" id="PRU00560"/>
    </source>
</evidence>
<keyword evidence="9" id="KW-0238">DNA-binding</keyword>
<evidence type="ECO:0000256" key="3">
    <source>
        <dbReference type="ARBA" id="ARBA00022741"/>
    </source>
</evidence>
<dbReference type="Gene3D" id="1.10.486.10">
    <property type="entry name" value="PCRA, domain 4"/>
    <property type="match status" value="1"/>
</dbReference>
<dbReference type="InterPro" id="IPR013986">
    <property type="entry name" value="DExx_box_DNA_helicase_dom_sf"/>
</dbReference>
<keyword evidence="4" id="KW-0227">DNA damage</keyword>
<keyword evidence="2" id="KW-0540">Nuclease</keyword>
<evidence type="ECO:0000259" key="16">
    <source>
        <dbReference type="PROSITE" id="PS51198"/>
    </source>
</evidence>
<feature type="binding site" evidence="15">
    <location>
        <begin position="22"/>
        <end position="29"/>
    </location>
    <ligand>
        <name>ATP</name>
        <dbReference type="ChEBI" id="CHEBI:30616"/>
    </ligand>
</feature>
<evidence type="ECO:0000259" key="17">
    <source>
        <dbReference type="PROSITE" id="PS51217"/>
    </source>
</evidence>
<dbReference type="Pfam" id="PF12705">
    <property type="entry name" value="PDDEXK_1"/>
    <property type="match status" value="1"/>
</dbReference>
<feature type="domain" description="UvrD-like helicase ATP-binding" evidence="16">
    <location>
        <begin position="1"/>
        <end position="294"/>
    </location>
</feature>
<dbReference type="PROSITE" id="PS51198">
    <property type="entry name" value="UVRD_HELICASE_ATP_BIND"/>
    <property type="match status" value="1"/>
</dbReference>
<accession>A0ABR5F3R6</accession>